<dbReference type="SUPFAM" id="SSF50998">
    <property type="entry name" value="Quinoprotein alcohol dehydrogenase-like"/>
    <property type="match status" value="1"/>
</dbReference>
<dbReference type="InterPro" id="IPR011047">
    <property type="entry name" value="Quinoprotein_ADH-like_sf"/>
</dbReference>
<comment type="similarity">
    <text evidence="4">Belongs to the BamB family.</text>
</comment>
<dbReference type="SMART" id="SM00564">
    <property type="entry name" value="PQQ"/>
    <property type="match status" value="6"/>
</dbReference>
<comment type="subcellular location">
    <subcellularLocation>
        <location evidence="4">Cell outer membrane</location>
    </subcellularLocation>
</comment>
<dbReference type="RefSeq" id="WP_246135540.1">
    <property type="nucleotide sequence ID" value="NZ_BJZO01000080.1"/>
</dbReference>
<feature type="chain" id="PRO_5022274944" description="Outer membrane protein assembly factor BamB" evidence="4">
    <location>
        <begin position="30"/>
        <end position="456"/>
    </location>
</feature>
<dbReference type="HAMAP" id="MF_00923">
    <property type="entry name" value="OM_assembly_BamB"/>
    <property type="match status" value="1"/>
</dbReference>
<name>A0A512HAI2_9PROT</name>
<feature type="signal peptide" evidence="4">
    <location>
        <begin position="1"/>
        <end position="29"/>
    </location>
</feature>
<keyword evidence="2 4" id="KW-0472">Membrane</keyword>
<dbReference type="PANTHER" id="PTHR34512:SF30">
    <property type="entry name" value="OUTER MEMBRANE PROTEIN ASSEMBLY FACTOR BAMB"/>
    <property type="match status" value="1"/>
</dbReference>
<dbReference type="Pfam" id="PF13360">
    <property type="entry name" value="PQQ_2"/>
    <property type="match status" value="2"/>
</dbReference>
<dbReference type="InterPro" id="IPR015943">
    <property type="entry name" value="WD40/YVTN_repeat-like_dom_sf"/>
</dbReference>
<evidence type="ECO:0000256" key="1">
    <source>
        <dbReference type="ARBA" id="ARBA00022729"/>
    </source>
</evidence>
<dbReference type="Gene3D" id="2.130.10.10">
    <property type="entry name" value="YVTN repeat-like/Quinoprotein amine dehydrogenase"/>
    <property type="match status" value="1"/>
</dbReference>
<accession>A0A512HAI2</accession>
<evidence type="ECO:0000259" key="5">
    <source>
        <dbReference type="Pfam" id="PF13360"/>
    </source>
</evidence>
<feature type="domain" description="Pyrrolo-quinoline quinone repeat" evidence="5">
    <location>
        <begin position="392"/>
        <end position="455"/>
    </location>
</feature>
<gene>
    <name evidence="4" type="primary">bamB</name>
    <name evidence="6" type="ORF">ROR02_25870</name>
</gene>
<comment type="subunit">
    <text evidence="4">Part of the Bam complex.</text>
</comment>
<comment type="function">
    <text evidence="4">Part of the outer membrane protein assembly complex, which is involved in assembly and insertion of beta-barrel proteins into the outer membrane.</text>
</comment>
<evidence type="ECO:0000313" key="7">
    <source>
        <dbReference type="Proteomes" id="UP000321567"/>
    </source>
</evidence>
<proteinExistence type="inferred from homology"/>
<dbReference type="GO" id="GO:0009279">
    <property type="term" value="C:cell outer membrane"/>
    <property type="evidence" value="ECO:0007669"/>
    <property type="project" value="UniProtKB-SubCell"/>
</dbReference>
<sequence length="456" mass="48625" precursor="true">MRSSRRRVAGRLGRLMFSLMLLAPLAACSDGWFGDSWFGGNDDPPLPGKRVAVLAQERGLARAPRTTEPVQLPAPEPNDAWPQNGGYSHHAMQHMQVGGGLSRAWSVGIGAGSTSRDRLLNGPVIGDGRVYTMDRKARVRAFDARTGRQLWETSLPDSKRDEDDGALLAGGLAFDNGRVFATTGFARVVALAADTGQEVWRTTVDAPMRAAPAVNSGRVVVVTIENQTLALAASDGRKLWTHSGVPETASILGAPTPAIDQGIVVIPYSSGEVFALRLDSGSEVWADSVTALRRTDAAGTLFDIRANPVIDGNRLFIIGNSGLMVGMDLRSGNRMWQLRVAGTQEPWLAGDVLYLVSEDAELAAISARSGQVIWITPLPRWKNPGSLADPLIWTGPVLASDRLIVGSSDGYAYAVSPYDGRLLGRVDLPDPMASAPVIAGGTLYFLTTGGDLVAYR</sequence>
<dbReference type="InterPro" id="IPR018391">
    <property type="entry name" value="PQQ_b-propeller_rpt"/>
</dbReference>
<keyword evidence="3 4" id="KW-0998">Cell outer membrane</keyword>
<dbReference type="EMBL" id="BJZO01000080">
    <property type="protein sequence ID" value="GEO82456.1"/>
    <property type="molecule type" value="Genomic_DNA"/>
</dbReference>
<dbReference type="GO" id="GO:0043165">
    <property type="term" value="P:Gram-negative-bacterium-type cell outer membrane assembly"/>
    <property type="evidence" value="ECO:0007669"/>
    <property type="project" value="UniProtKB-UniRule"/>
</dbReference>
<dbReference type="InterPro" id="IPR002372">
    <property type="entry name" value="PQQ_rpt_dom"/>
</dbReference>
<evidence type="ECO:0000313" key="6">
    <source>
        <dbReference type="EMBL" id="GEO82456.1"/>
    </source>
</evidence>
<evidence type="ECO:0000256" key="3">
    <source>
        <dbReference type="ARBA" id="ARBA00023237"/>
    </source>
</evidence>
<dbReference type="GO" id="GO:0051205">
    <property type="term" value="P:protein insertion into membrane"/>
    <property type="evidence" value="ECO:0007669"/>
    <property type="project" value="UniProtKB-UniRule"/>
</dbReference>
<organism evidence="6 7">
    <name type="scientific">Pararhodospirillum oryzae</name>
    <dbReference type="NCBI Taxonomy" id="478448"/>
    <lineage>
        <taxon>Bacteria</taxon>
        <taxon>Pseudomonadati</taxon>
        <taxon>Pseudomonadota</taxon>
        <taxon>Alphaproteobacteria</taxon>
        <taxon>Rhodospirillales</taxon>
        <taxon>Rhodospirillaceae</taxon>
        <taxon>Pararhodospirillum</taxon>
    </lineage>
</organism>
<evidence type="ECO:0000256" key="2">
    <source>
        <dbReference type="ARBA" id="ARBA00023136"/>
    </source>
</evidence>
<evidence type="ECO:0000256" key="4">
    <source>
        <dbReference type="HAMAP-Rule" id="MF_00923"/>
    </source>
</evidence>
<keyword evidence="1 4" id="KW-0732">Signal</keyword>
<comment type="caution">
    <text evidence="6">The sequence shown here is derived from an EMBL/GenBank/DDBJ whole genome shotgun (WGS) entry which is preliminary data.</text>
</comment>
<protein>
    <recommendedName>
        <fullName evidence="4">Outer membrane protein assembly factor BamB</fullName>
    </recommendedName>
</protein>
<feature type="domain" description="Pyrrolo-quinoline quinone repeat" evidence="5">
    <location>
        <begin position="136"/>
        <end position="376"/>
    </location>
</feature>
<dbReference type="AlphaFoldDB" id="A0A512HAI2"/>
<dbReference type="InterPro" id="IPR017687">
    <property type="entry name" value="BamB"/>
</dbReference>
<dbReference type="PANTHER" id="PTHR34512">
    <property type="entry name" value="CELL SURFACE PROTEIN"/>
    <property type="match status" value="1"/>
</dbReference>
<reference evidence="6 7" key="1">
    <citation type="submission" date="2019-07" db="EMBL/GenBank/DDBJ databases">
        <title>Whole genome shotgun sequence of Rhodospirillum oryzae NBRC 107573.</title>
        <authorList>
            <person name="Hosoyama A."/>
            <person name="Uohara A."/>
            <person name="Ohji S."/>
            <person name="Ichikawa N."/>
        </authorList>
    </citation>
    <scope>NUCLEOTIDE SEQUENCE [LARGE SCALE GENOMIC DNA]</scope>
    <source>
        <strain evidence="6 7">NBRC 107573</strain>
    </source>
</reference>
<keyword evidence="7" id="KW-1185">Reference proteome</keyword>
<dbReference type="Proteomes" id="UP000321567">
    <property type="component" value="Unassembled WGS sequence"/>
</dbReference>